<keyword evidence="2 6" id="KW-0032">Aminotransferase</keyword>
<dbReference type="RefSeq" id="WP_243833939.1">
    <property type="nucleotide sequence ID" value="NZ_SORI01000022.1"/>
</dbReference>
<comment type="cofactor">
    <cofactor evidence="1">
        <name>pyridoxal 5'-phosphate</name>
        <dbReference type="ChEBI" id="CHEBI:597326"/>
    </cofactor>
</comment>
<evidence type="ECO:0000256" key="2">
    <source>
        <dbReference type="ARBA" id="ARBA00022576"/>
    </source>
</evidence>
<organism evidence="6 7">
    <name type="scientific">Aminivibrio pyruvatiphilus</name>
    <dbReference type="NCBI Taxonomy" id="1005740"/>
    <lineage>
        <taxon>Bacteria</taxon>
        <taxon>Thermotogati</taxon>
        <taxon>Synergistota</taxon>
        <taxon>Synergistia</taxon>
        <taxon>Synergistales</taxon>
        <taxon>Aminobacteriaceae</taxon>
        <taxon>Aminivibrio</taxon>
    </lineage>
</organism>
<keyword evidence="3 6" id="KW-0808">Transferase</keyword>
<comment type="caution">
    <text evidence="6">The sequence shown here is derived from an EMBL/GenBank/DDBJ whole genome shotgun (WGS) entry which is preliminary data.</text>
</comment>
<dbReference type="InterPro" id="IPR005814">
    <property type="entry name" value="Aminotrans_3"/>
</dbReference>
<reference evidence="6 7" key="1">
    <citation type="submission" date="2019-03" db="EMBL/GenBank/DDBJ databases">
        <title>Genomic Encyclopedia of Type Strains, Phase IV (KMG-IV): sequencing the most valuable type-strain genomes for metagenomic binning, comparative biology and taxonomic classification.</title>
        <authorList>
            <person name="Goeker M."/>
        </authorList>
    </citation>
    <scope>NUCLEOTIDE SEQUENCE [LARGE SCALE GENOMIC DNA]</scope>
    <source>
        <strain evidence="6 7">DSM 25964</strain>
    </source>
</reference>
<comment type="similarity">
    <text evidence="5">Belongs to the class-III pyridoxal-phosphate-dependent aminotransferase family.</text>
</comment>
<keyword evidence="4 5" id="KW-0663">Pyridoxal phosphate</keyword>
<dbReference type="Gene3D" id="3.90.1150.10">
    <property type="entry name" value="Aspartate Aminotransferase, domain 1"/>
    <property type="match status" value="1"/>
</dbReference>
<evidence type="ECO:0000256" key="3">
    <source>
        <dbReference type="ARBA" id="ARBA00022679"/>
    </source>
</evidence>
<dbReference type="InterPro" id="IPR015424">
    <property type="entry name" value="PyrdxlP-dep_Trfase"/>
</dbReference>
<evidence type="ECO:0000256" key="4">
    <source>
        <dbReference type="ARBA" id="ARBA00022898"/>
    </source>
</evidence>
<dbReference type="Gene3D" id="3.40.640.10">
    <property type="entry name" value="Type I PLP-dependent aspartate aminotransferase-like (Major domain)"/>
    <property type="match status" value="1"/>
</dbReference>
<gene>
    <name evidence="6" type="ORF">C8D99_12230</name>
</gene>
<dbReference type="InterPro" id="IPR050103">
    <property type="entry name" value="Class-III_PLP-dep_AT"/>
</dbReference>
<proteinExistence type="inferred from homology"/>
<dbReference type="InterPro" id="IPR015421">
    <property type="entry name" value="PyrdxlP-dep_Trfase_major"/>
</dbReference>
<dbReference type="AlphaFoldDB" id="A0A4V3HFV0"/>
<evidence type="ECO:0000313" key="6">
    <source>
        <dbReference type="EMBL" id="TDY55862.1"/>
    </source>
</evidence>
<dbReference type="Pfam" id="PF00202">
    <property type="entry name" value="Aminotran_3"/>
    <property type="match status" value="1"/>
</dbReference>
<evidence type="ECO:0000256" key="1">
    <source>
        <dbReference type="ARBA" id="ARBA00001933"/>
    </source>
</evidence>
<dbReference type="GO" id="GO:0030170">
    <property type="term" value="F:pyridoxal phosphate binding"/>
    <property type="evidence" value="ECO:0007669"/>
    <property type="project" value="InterPro"/>
</dbReference>
<name>A0A4V3HFV0_9BACT</name>
<dbReference type="PROSITE" id="PS00600">
    <property type="entry name" value="AA_TRANSFER_CLASS_3"/>
    <property type="match status" value="1"/>
</dbReference>
<dbReference type="PANTHER" id="PTHR11986:SF79">
    <property type="entry name" value="ACETYLORNITHINE AMINOTRANSFERASE, MITOCHONDRIAL"/>
    <property type="match status" value="1"/>
</dbReference>
<evidence type="ECO:0000313" key="7">
    <source>
        <dbReference type="Proteomes" id="UP000295066"/>
    </source>
</evidence>
<dbReference type="GO" id="GO:0042802">
    <property type="term" value="F:identical protein binding"/>
    <property type="evidence" value="ECO:0007669"/>
    <property type="project" value="TreeGrafter"/>
</dbReference>
<accession>A0A4V3HFV0</accession>
<dbReference type="Proteomes" id="UP000295066">
    <property type="component" value="Unassembled WGS sequence"/>
</dbReference>
<protein>
    <submittedName>
        <fullName evidence="6">Acetyldiaminopimelate aminotransferase</fullName>
    </submittedName>
</protein>
<dbReference type="InterPro" id="IPR015422">
    <property type="entry name" value="PyrdxlP-dep_Trfase_small"/>
</dbReference>
<dbReference type="PIRSF" id="PIRSF000521">
    <property type="entry name" value="Transaminase_4ab_Lys_Orn"/>
    <property type="match status" value="1"/>
</dbReference>
<dbReference type="GO" id="GO:0008483">
    <property type="term" value="F:transaminase activity"/>
    <property type="evidence" value="ECO:0007669"/>
    <property type="project" value="UniProtKB-KW"/>
</dbReference>
<dbReference type="SUPFAM" id="SSF53383">
    <property type="entry name" value="PLP-dependent transferases"/>
    <property type="match status" value="1"/>
</dbReference>
<dbReference type="FunFam" id="3.40.640.10:FF:000004">
    <property type="entry name" value="Acetylornithine aminotransferase"/>
    <property type="match status" value="1"/>
</dbReference>
<dbReference type="EMBL" id="SORI01000022">
    <property type="protein sequence ID" value="TDY55862.1"/>
    <property type="molecule type" value="Genomic_DNA"/>
</dbReference>
<evidence type="ECO:0000256" key="5">
    <source>
        <dbReference type="RuleBase" id="RU003560"/>
    </source>
</evidence>
<dbReference type="PANTHER" id="PTHR11986">
    <property type="entry name" value="AMINOTRANSFERASE CLASS III"/>
    <property type="match status" value="1"/>
</dbReference>
<dbReference type="CDD" id="cd00610">
    <property type="entry name" value="OAT_like"/>
    <property type="match status" value="1"/>
</dbReference>
<keyword evidence="7" id="KW-1185">Reference proteome</keyword>
<dbReference type="InterPro" id="IPR049704">
    <property type="entry name" value="Aminotrans_3_PPA_site"/>
</dbReference>
<sequence>MMPMLSPVYSPWNLSVERAEGMKVYTDRGVFLDAFSGIGVLPLGHSHPDVVRAVAEKAARFTHLSNYFLDPDAVTVAEQLVAMTGRPGEVYFSNSGAEANEAALKAVKKHRKGVIVSFEGNFHGRTLGALSVTWGPSMRKPFEPLVPGCVFLPLRGGMLLDFAEEYDVAAVFLECVQGNSGVIPVPGELAEAVKILQRDKGVLVAADEIQAGLGRTGKNFSYEHWGLAPDIVTIGKGIGGGLPLGAAVFCGWSPFSPGDHGSTFAPNPVSLAAGKAVLSHLTPAFLGEVARKGERFGKRLSELPWAGEVRGKGLMIGVVTDDAAGVKQRAFEKGVLLNAAGGALRFLPSLAATDEELDELVDRLNF</sequence>